<feature type="compositionally biased region" description="Polar residues" evidence="1">
    <location>
        <begin position="8"/>
        <end position="26"/>
    </location>
</feature>
<name>A0AAD6IKY1_PENCN</name>
<protein>
    <submittedName>
        <fullName evidence="2">Uncharacterized protein</fullName>
    </submittedName>
</protein>
<dbReference type="Proteomes" id="UP001219568">
    <property type="component" value="Unassembled WGS sequence"/>
</dbReference>
<keyword evidence="3" id="KW-1185">Reference proteome</keyword>
<reference evidence="2" key="2">
    <citation type="submission" date="2023-01" db="EMBL/GenBank/DDBJ databases">
        <authorList>
            <person name="Petersen C."/>
        </authorList>
    </citation>
    <scope>NUCLEOTIDE SEQUENCE</scope>
    <source>
        <strain evidence="2">IBT 15450</strain>
    </source>
</reference>
<feature type="region of interest" description="Disordered" evidence="1">
    <location>
        <begin position="496"/>
        <end position="522"/>
    </location>
</feature>
<feature type="compositionally biased region" description="Pro residues" evidence="1">
    <location>
        <begin position="496"/>
        <end position="505"/>
    </location>
</feature>
<evidence type="ECO:0000313" key="2">
    <source>
        <dbReference type="EMBL" id="KAJ6051994.1"/>
    </source>
</evidence>
<evidence type="ECO:0000256" key="1">
    <source>
        <dbReference type="SAM" id="MobiDB-lite"/>
    </source>
</evidence>
<accession>A0AAD6IKY1</accession>
<evidence type="ECO:0000313" key="3">
    <source>
        <dbReference type="Proteomes" id="UP001219568"/>
    </source>
</evidence>
<reference evidence="2" key="1">
    <citation type="journal article" date="2023" name="IMA Fungus">
        <title>Comparative genomic study of the Penicillium genus elucidates a diverse pangenome and 15 lateral gene transfer events.</title>
        <authorList>
            <person name="Petersen C."/>
            <person name="Sorensen T."/>
            <person name="Nielsen M.R."/>
            <person name="Sondergaard T.E."/>
            <person name="Sorensen J.L."/>
            <person name="Fitzpatrick D.A."/>
            <person name="Frisvad J.C."/>
            <person name="Nielsen K.L."/>
        </authorList>
    </citation>
    <scope>NUCLEOTIDE SEQUENCE</scope>
    <source>
        <strain evidence="2">IBT 15450</strain>
    </source>
</reference>
<comment type="caution">
    <text evidence="2">The sequence shown here is derived from an EMBL/GenBank/DDBJ whole genome shotgun (WGS) entry which is preliminary data.</text>
</comment>
<dbReference type="EMBL" id="JAQJZL010000002">
    <property type="protein sequence ID" value="KAJ6051994.1"/>
    <property type="molecule type" value="Genomic_DNA"/>
</dbReference>
<dbReference type="AlphaFoldDB" id="A0AAD6IKY1"/>
<gene>
    <name evidence="2" type="ORF">N7460_002528</name>
</gene>
<organism evidence="2 3">
    <name type="scientific">Penicillium canescens</name>
    <dbReference type="NCBI Taxonomy" id="5083"/>
    <lineage>
        <taxon>Eukaryota</taxon>
        <taxon>Fungi</taxon>
        <taxon>Dikarya</taxon>
        <taxon>Ascomycota</taxon>
        <taxon>Pezizomycotina</taxon>
        <taxon>Eurotiomycetes</taxon>
        <taxon>Eurotiomycetidae</taxon>
        <taxon>Eurotiales</taxon>
        <taxon>Aspergillaceae</taxon>
        <taxon>Penicillium</taxon>
    </lineage>
</organism>
<feature type="region of interest" description="Disordered" evidence="1">
    <location>
        <begin position="1"/>
        <end position="83"/>
    </location>
</feature>
<sequence length="522" mass="58606">MPPRRNVPSRQHSTRASVSTQGTDNTGDPMDISAPASERQYPGKRGATTPSRDMPPPKRTKATEEKEPNYGIGGSPNDPTFRKELKVEDLDLHKSYVKDFKLAAEAQKKLKGPRQHFKYDGPKPMTDITLLPDDWNSKEPDLDDEDWDAQIKRCKERIEEGLMTHAYEAKLKGFEEAKAREAALIKSVVGDSNELYSMAVIKRLATLMEIQEDLESKDDKTKTKTDQLPNVKALVKAYRSHELEWHEGLITYWSHGKKLCEPRPFDWDEFEAVNDKYEGHKGFWVEGSDVEAAGTTEANAIISFTPRNPGQLYYYNVACRFPNFAWWHELEFMWDTGSSLMTMYEGDIRSLMGPQIAPQGFIPGIHPYHGPRVLGVIQTAAYGGATISFEMVQIEVCLLDDHRKRMTPWIRRSVGMMMGLPPVPGTGGSPRLDDNWLRHCVYVGSAPEVSQALRFATSPGALHLPNRGTCMANPPPVPNWMPPHPPLWRTHIPPLTAPTPMPPGPTWLGQPPNMPRAAPGVP</sequence>
<proteinExistence type="predicted"/>